<feature type="region of interest" description="Disordered" evidence="1">
    <location>
        <begin position="262"/>
        <end position="299"/>
    </location>
</feature>
<dbReference type="Pfam" id="PF24656">
    <property type="entry name" value="CEPT76_peptidase"/>
    <property type="match status" value="1"/>
</dbReference>
<feature type="region of interest" description="Disordered" evidence="1">
    <location>
        <begin position="1020"/>
        <end position="1047"/>
    </location>
</feature>
<dbReference type="OrthoDB" id="2162143at2759"/>
<evidence type="ECO:0000256" key="1">
    <source>
        <dbReference type="SAM" id="MobiDB-lite"/>
    </source>
</evidence>
<sequence>MRRPSQGWIGAPADAPHQPAFALSAGQRDEPRQPLAAQPTQPPQESQPTAPSGSAAVPSQPHARLQPWVRLRSTGSLDQQHAQPPAPPAKAEPVRAPSAPASPVQIESPAPPSRPALAAAATADQQQPQAQPQPQPQPQLQPRKGAPPELADVGGDKPAQQQEQGRRGRATAASKGGQGDSLLAFVRPEREMDTAQAVEKRGAILTPVSGGSGGGGGAASEPPALSSAATGPGGSLIFRLGWLGQLLLDPFYNRDLRAVHEKKDKEKRGEERGGQERPPSNALDDRSGEYESPGHQQRRERSGWLYGALMRELASLWRSTGGGWVASPLLGERGPDGMTVAASCAALGVPDGDIVAPSLLPERLAEDLHRDRDTRSNPQVVRLAAWQRAHAHGKPQGAGAGSGQLSLPSMALHALVIRLEGLALTSHELFSQEDHLVADLIDLYAAFEDKTEGRMGGYLTQKLHALMQHGRTIEQLGDRDQWREHLREQRQVRVERDREEREELDLAQKLYAKWNDIKAIRKQQGYSSTPALLTAYRVPHDAEMEKRQMDSEIEAELQEAYQEHIDTYGNDQPFDSAAHRSSIVSRVERNRRPPGAPTYVFTLDLSQGVSRQTSDGKPLPPEERTRRQKIAELQVSVRCFVNAKDVGCTSKHALQFPSFSTSPGLSHPSTVRERLMRPPTPIVSPRLGSSTSRSRDTPRDNMTARGRGGERMAMGSSGGGGLEGGEGLRAPVLHQFVQLLHTMPKAVKLQVYLGTKSFLAQPFKKIGETFVDIPNVLEPSVTHPTAIRRHLQFTSPKPQQQPASASASSPLQAGALPSSTSVVPGARHDSGTVDVRIEWHAGRGRGRADGGVGVAQLPPEMAREMHKRLHARKPPALDSVLSSFKFDPHDPDNALTAPHPPAAPLAIQPPLTPTTIRTTKPPTHRRQAATDYRQELLCSLCDPPLIDLHTQSVSESKVGGGGGGAGGGEGVSREVGPLMDNRRIARLRERAETNEEGFLAVPSFEREIEVHKEDDLSTAASLFPSHPLSPSPDHAHAQQQQQTPEQPDLASFIQRIRQRTRKKLAVFRTSRLQYSSVISEYGFGPGGGGEGPSFLHLVKRALEPARPLRPHFESRRAVPSARDATLFVQLVKVANLPKRRRDWEVGGRGGGGARPSGEGRMLGGFGSGGGGGFYEPQPSMSRDRIGAFAPPFERSYSGVLTHAPTTPTRSLFLSQQGGLGPTTPYGGISVQYPGAPGGLSPIMEGPQLSCCVVVEVRMANMDGQEVWVRSDGVDVGRGEGWMAESDADVNQLLTLPLIGGVDKTVEQLASFEGKVYFNVYDQVVTMSAADERNTRRSVVDTELRYLGTFALPWSTLYHSPPRIEGRFPIDRPTCLIGYEFCYPSSPSQVPLAAGQPMLPHQQMMRPTPHPPRHPVAAHPLPTFLSLVVSVDPLLPATKREEADIYPGKETKALLAHVSRWMRTCAGLVKAPVASPFSRVAKALGTDMHGHSVLVCRYVHPLSPPPDVTSLDDPLAIEKAAAYVALIPFLEDYQVFLGSTDLWLSPQEFIDLGCSDWEEHAILLCNLFNKIDTHVHDKRTTITTTQQGAQPPCPIQSYVVLGQALPQGNVAYVMRQGDDGACELWQPASGACYFIPPYRTRKHPHGKGFLKKPSGTTMTLPPSTPSHYPATAAPAMPASLPKCPLQSVDVVFNHTNVWFNAQQPSPPTQNSPTSQAASSVYELDMDLSNASKWRPLFAVDKKDITPGERDRRRFFPPRGVVEPLCVEPISYGAGAGGGGAGSGGDEGYARMLERKLQTRIEAKMKDYRTSGEYGLPPMAIVFNREAGRLFYDLLDTFERHRCTKAAEMRRHSTVTLTQQQPPQQPQQQPQPLLPPGDSGGVASQAVLEGELYGALDRLGGMRAITGMPIHTTYTDFTDLWDRILNTKVLDSGDESTPFALAVRVFAYPGRLYSVWLLVACLQPTILHPYGTTTAGGAGSERASQRQPMAYPSPLLAGSSRSRWMAMDR</sequence>
<reference evidence="4 5" key="1">
    <citation type="submission" date="2014-11" db="EMBL/GenBank/DDBJ databases">
        <authorList>
            <person name="Zhu J."/>
            <person name="Qi W."/>
            <person name="Song R."/>
        </authorList>
    </citation>
    <scope>NUCLEOTIDE SEQUENCE [LARGE SCALE GENOMIC DNA]</scope>
</reference>
<feature type="region of interest" description="Disordered" evidence="1">
    <location>
        <begin position="955"/>
        <end position="975"/>
    </location>
</feature>
<dbReference type="PANTHER" id="PTHR20837:SF0">
    <property type="entry name" value="COILED-COIL AND C2 DOMAIN-CONTAINING PROTEIN 2A"/>
    <property type="match status" value="1"/>
</dbReference>
<dbReference type="VEuPathDB" id="CryptoDB:Vbra_22159"/>
<dbReference type="GO" id="GO:1905515">
    <property type="term" value="P:non-motile cilium assembly"/>
    <property type="evidence" value="ECO:0007669"/>
    <property type="project" value="TreeGrafter"/>
</dbReference>
<dbReference type="Pfam" id="PF24652">
    <property type="entry name" value="CEP76_C"/>
    <property type="match status" value="1"/>
</dbReference>
<feature type="region of interest" description="Disordered" evidence="1">
    <location>
        <begin position="1848"/>
        <end position="1879"/>
    </location>
</feature>
<proteinExistence type="predicted"/>
<evidence type="ECO:0000259" key="3">
    <source>
        <dbReference type="Pfam" id="PF24656"/>
    </source>
</evidence>
<feature type="region of interest" description="Disordered" evidence="1">
    <location>
        <begin position="903"/>
        <end position="925"/>
    </location>
</feature>
<dbReference type="PANTHER" id="PTHR20837">
    <property type="entry name" value="CENTROSOMAL PROTEIN-RELATED"/>
    <property type="match status" value="1"/>
</dbReference>
<dbReference type="GO" id="GO:1904491">
    <property type="term" value="P:protein localization to ciliary transition zone"/>
    <property type="evidence" value="ECO:0007669"/>
    <property type="project" value="TreeGrafter"/>
</dbReference>
<keyword evidence="5" id="KW-1185">Reference proteome</keyword>
<feature type="compositionally biased region" description="Gly residues" evidence="1">
    <location>
        <begin position="1146"/>
        <end position="1173"/>
    </location>
</feature>
<dbReference type="InterPro" id="IPR056288">
    <property type="entry name" value="CEP76_C"/>
</dbReference>
<feature type="region of interest" description="Disordered" evidence="1">
    <location>
        <begin position="794"/>
        <end position="828"/>
    </location>
</feature>
<evidence type="ECO:0000313" key="4">
    <source>
        <dbReference type="EMBL" id="CEM26941.1"/>
    </source>
</evidence>
<feature type="compositionally biased region" description="Polar residues" evidence="1">
    <location>
        <begin position="606"/>
        <end position="615"/>
    </location>
</feature>
<feature type="compositionally biased region" description="Low complexity" evidence="1">
    <location>
        <begin position="219"/>
        <end position="229"/>
    </location>
</feature>
<feature type="compositionally biased region" description="Low complexity" evidence="1">
    <location>
        <begin position="115"/>
        <end position="130"/>
    </location>
</feature>
<evidence type="ECO:0000259" key="2">
    <source>
        <dbReference type="Pfam" id="PF24652"/>
    </source>
</evidence>
<feature type="region of interest" description="Disordered" evidence="1">
    <location>
        <begin position="658"/>
        <end position="726"/>
    </location>
</feature>
<dbReference type="InterPro" id="IPR052434">
    <property type="entry name" value="Tectonic-like_complex_comp"/>
</dbReference>
<feature type="compositionally biased region" description="Low complexity" evidence="1">
    <location>
        <begin position="1857"/>
        <end position="1869"/>
    </location>
</feature>
<dbReference type="GO" id="GO:0035869">
    <property type="term" value="C:ciliary transition zone"/>
    <property type="evidence" value="ECO:0007669"/>
    <property type="project" value="TreeGrafter"/>
</dbReference>
<feature type="compositionally biased region" description="Basic and acidic residues" evidence="1">
    <location>
        <begin position="262"/>
        <end position="275"/>
    </location>
</feature>
<gene>
    <name evidence="4" type="ORF">Vbra_22159</name>
</gene>
<evidence type="ECO:0000313" key="5">
    <source>
        <dbReference type="Proteomes" id="UP000041254"/>
    </source>
</evidence>
<protein>
    <recommendedName>
        <fullName evidence="6">C2 domain-containing protein</fullName>
    </recommendedName>
</protein>
<feature type="compositionally biased region" description="Low complexity" evidence="1">
    <location>
        <begin position="33"/>
        <end position="52"/>
    </location>
</feature>
<feature type="domain" description="Centrosomal protein of 76 kDa C-terminal" evidence="2">
    <location>
        <begin position="1902"/>
        <end position="1959"/>
    </location>
</feature>
<feature type="compositionally biased region" description="Gly residues" evidence="1">
    <location>
        <begin position="958"/>
        <end position="970"/>
    </location>
</feature>
<dbReference type="STRING" id="1169540.A0A0G4GCE8"/>
<feature type="compositionally biased region" description="Low complexity" evidence="1">
    <location>
        <begin position="795"/>
        <end position="819"/>
    </location>
</feature>
<feature type="compositionally biased region" description="Low complexity" evidence="1">
    <location>
        <begin position="1020"/>
        <end position="1042"/>
    </location>
</feature>
<feature type="region of interest" description="Disordered" evidence="1">
    <location>
        <begin position="1142"/>
        <end position="1180"/>
    </location>
</feature>
<dbReference type="InterPro" id="IPR056290">
    <property type="entry name" value="CEPT76/DRC7_peptidase-like_dom"/>
</dbReference>
<feature type="region of interest" description="Disordered" evidence="1">
    <location>
        <begin position="1"/>
        <end position="229"/>
    </location>
</feature>
<evidence type="ECO:0008006" key="6">
    <source>
        <dbReference type="Google" id="ProtNLM"/>
    </source>
</evidence>
<feature type="compositionally biased region" description="Gly residues" evidence="1">
    <location>
        <begin position="716"/>
        <end position="726"/>
    </location>
</feature>
<accession>A0A0G4GCE8</accession>
<feature type="compositionally biased region" description="Polar residues" evidence="1">
    <location>
        <begin position="658"/>
        <end position="669"/>
    </location>
</feature>
<feature type="region of interest" description="Disordered" evidence="1">
    <location>
        <begin position="1973"/>
        <end position="1994"/>
    </location>
</feature>
<feature type="compositionally biased region" description="Basic and acidic residues" evidence="1">
    <location>
        <begin position="187"/>
        <end position="202"/>
    </location>
</feature>
<feature type="compositionally biased region" description="Low complexity" evidence="1">
    <location>
        <begin position="904"/>
        <end position="921"/>
    </location>
</feature>
<dbReference type="InParanoid" id="A0A0G4GCE8"/>
<dbReference type="EMBL" id="CDMY01000624">
    <property type="protein sequence ID" value="CEM26941.1"/>
    <property type="molecule type" value="Genomic_DNA"/>
</dbReference>
<feature type="region of interest" description="Disordered" evidence="1">
    <location>
        <begin position="606"/>
        <end position="627"/>
    </location>
</feature>
<organism evidence="4 5">
    <name type="scientific">Vitrella brassicaformis (strain CCMP3155)</name>
    <dbReference type="NCBI Taxonomy" id="1169540"/>
    <lineage>
        <taxon>Eukaryota</taxon>
        <taxon>Sar</taxon>
        <taxon>Alveolata</taxon>
        <taxon>Colpodellida</taxon>
        <taxon>Vitrellaceae</taxon>
        <taxon>Vitrella</taxon>
    </lineage>
</organism>
<dbReference type="Proteomes" id="UP000041254">
    <property type="component" value="Unassembled WGS sequence"/>
</dbReference>
<feature type="compositionally biased region" description="Low complexity" evidence="1">
    <location>
        <begin position="91"/>
        <end position="103"/>
    </location>
</feature>
<feature type="domain" description="CEP76/DRC7 peptidase-like" evidence="3">
    <location>
        <begin position="1540"/>
        <end position="1735"/>
    </location>
</feature>
<name>A0A0G4GCE8_VITBC</name>